<accession>A0A845V3X1</accession>
<dbReference type="NCBIfam" id="NF003792">
    <property type="entry name" value="PRK05380.1"/>
    <property type="match status" value="1"/>
</dbReference>
<comment type="pathway">
    <text evidence="1 12">Pyrimidine metabolism; CTP biosynthesis via de novo pathway; CTP from UDP: step 2/2.</text>
</comment>
<dbReference type="SUPFAM" id="SSF52540">
    <property type="entry name" value="P-loop containing nucleoside triphosphate hydrolases"/>
    <property type="match status" value="1"/>
</dbReference>
<dbReference type="InterPro" id="IPR029062">
    <property type="entry name" value="Class_I_gatase-like"/>
</dbReference>
<feature type="active site" description="Nucleophile; for glutamine hydrolysis" evidence="12">
    <location>
        <position position="377"/>
    </location>
</feature>
<dbReference type="Pfam" id="PF00117">
    <property type="entry name" value="GATase"/>
    <property type="match status" value="1"/>
</dbReference>
<evidence type="ECO:0000256" key="2">
    <source>
        <dbReference type="ARBA" id="ARBA00007533"/>
    </source>
</evidence>
<feature type="binding site" evidence="12">
    <location>
        <begin position="146"/>
        <end position="148"/>
    </location>
    <ligand>
        <name>CTP</name>
        <dbReference type="ChEBI" id="CHEBI:37563"/>
        <note>allosteric inhibitor</note>
    </ligand>
</feature>
<evidence type="ECO:0000256" key="11">
    <source>
        <dbReference type="ARBA" id="ARBA00059148"/>
    </source>
</evidence>
<dbReference type="FunFam" id="3.40.50.880:FF:000002">
    <property type="entry name" value="CTP synthase"/>
    <property type="match status" value="1"/>
</dbReference>
<dbReference type="SUPFAM" id="SSF52317">
    <property type="entry name" value="Class I glutamine amidotransferase-like"/>
    <property type="match status" value="1"/>
</dbReference>
<evidence type="ECO:0000256" key="6">
    <source>
        <dbReference type="ARBA" id="ARBA00022840"/>
    </source>
</evidence>
<feature type="binding site" evidence="12">
    <location>
        <position position="468"/>
    </location>
    <ligand>
        <name>L-glutamine</name>
        <dbReference type="ChEBI" id="CHEBI:58359"/>
    </ligand>
</feature>
<feature type="binding site" evidence="12">
    <location>
        <position position="221"/>
    </location>
    <ligand>
        <name>CTP</name>
        <dbReference type="ChEBI" id="CHEBI:37563"/>
        <note>allosteric inhibitor</note>
    </ligand>
</feature>
<keyword evidence="16" id="KW-1185">Reference proteome</keyword>
<dbReference type="AlphaFoldDB" id="A0A845V3X1"/>
<keyword evidence="4 12" id="KW-0479">Metal-binding</keyword>
<feature type="domain" description="Glutamine amidotransferase" evidence="13">
    <location>
        <begin position="300"/>
        <end position="532"/>
    </location>
</feature>
<dbReference type="InterPro" id="IPR017926">
    <property type="entry name" value="GATASE"/>
</dbReference>
<evidence type="ECO:0000256" key="10">
    <source>
        <dbReference type="ARBA" id="ARBA00047781"/>
    </source>
</evidence>
<feature type="binding site" evidence="12">
    <location>
        <position position="13"/>
    </location>
    <ligand>
        <name>CTP</name>
        <dbReference type="ChEBI" id="CHEBI:37563"/>
        <note>allosteric inhibitor</note>
    </ligand>
</feature>
<evidence type="ECO:0000256" key="9">
    <source>
        <dbReference type="ARBA" id="ARBA00022975"/>
    </source>
</evidence>
<dbReference type="GO" id="GO:0005829">
    <property type="term" value="C:cytosol"/>
    <property type="evidence" value="ECO:0007669"/>
    <property type="project" value="TreeGrafter"/>
</dbReference>
<dbReference type="PANTHER" id="PTHR11550">
    <property type="entry name" value="CTP SYNTHASE"/>
    <property type="match status" value="1"/>
</dbReference>
<keyword evidence="9 12" id="KW-0665">Pyrimidine biosynthesis</keyword>
<comment type="catalytic activity">
    <reaction evidence="12">
        <text>UTP + NH4(+) + ATP = CTP + ADP + phosphate + 2 H(+)</text>
        <dbReference type="Rhea" id="RHEA:16597"/>
        <dbReference type="ChEBI" id="CHEBI:15378"/>
        <dbReference type="ChEBI" id="CHEBI:28938"/>
        <dbReference type="ChEBI" id="CHEBI:30616"/>
        <dbReference type="ChEBI" id="CHEBI:37563"/>
        <dbReference type="ChEBI" id="CHEBI:43474"/>
        <dbReference type="ChEBI" id="CHEBI:46398"/>
        <dbReference type="ChEBI" id="CHEBI:456216"/>
    </reaction>
</comment>
<evidence type="ECO:0000313" key="16">
    <source>
        <dbReference type="Proteomes" id="UP000484885"/>
    </source>
</evidence>
<name>A0A845V3X1_9GAMM</name>
<keyword evidence="7 12" id="KW-0460">Magnesium</keyword>
<evidence type="ECO:0000256" key="1">
    <source>
        <dbReference type="ARBA" id="ARBA00005171"/>
    </source>
</evidence>
<feature type="binding site" evidence="12">
    <location>
        <position position="401"/>
    </location>
    <ligand>
        <name>L-glutamine</name>
        <dbReference type="ChEBI" id="CHEBI:58359"/>
    </ligand>
</feature>
<feature type="binding site" evidence="12">
    <location>
        <position position="221"/>
    </location>
    <ligand>
        <name>UTP</name>
        <dbReference type="ChEBI" id="CHEBI:46398"/>
    </ligand>
</feature>
<dbReference type="CDD" id="cd03113">
    <property type="entry name" value="CTPS_N"/>
    <property type="match status" value="1"/>
</dbReference>
<dbReference type="EMBL" id="JAAGSC010000034">
    <property type="protein sequence ID" value="NDY94921.1"/>
    <property type="molecule type" value="Genomic_DNA"/>
</dbReference>
<dbReference type="GO" id="GO:0005524">
    <property type="term" value="F:ATP binding"/>
    <property type="evidence" value="ECO:0007669"/>
    <property type="project" value="UniProtKB-KW"/>
</dbReference>
<feature type="binding site" evidence="12">
    <location>
        <position position="71"/>
    </location>
    <ligand>
        <name>ATP</name>
        <dbReference type="ChEBI" id="CHEBI:30616"/>
    </ligand>
</feature>
<comment type="similarity">
    <text evidence="2 12">Belongs to the CTP synthase family.</text>
</comment>
<dbReference type="InterPro" id="IPR033828">
    <property type="entry name" value="GATase1_CTP_Synthase"/>
</dbReference>
<evidence type="ECO:0000313" key="15">
    <source>
        <dbReference type="EMBL" id="NDY94921.1"/>
    </source>
</evidence>
<feature type="binding site" evidence="12">
    <location>
        <position position="139"/>
    </location>
    <ligand>
        <name>Mg(2+)</name>
        <dbReference type="ChEBI" id="CHEBI:18420"/>
    </ligand>
</feature>
<dbReference type="GO" id="GO:0097268">
    <property type="term" value="C:cytoophidium"/>
    <property type="evidence" value="ECO:0007669"/>
    <property type="project" value="UniProtKB-ARBA"/>
</dbReference>
<dbReference type="EC" id="6.3.4.2" evidence="12"/>
<feature type="binding site" evidence="12">
    <location>
        <position position="13"/>
    </location>
    <ligand>
        <name>UTP</name>
        <dbReference type="ChEBI" id="CHEBI:46398"/>
    </ligand>
</feature>
<dbReference type="Gene3D" id="3.40.50.300">
    <property type="entry name" value="P-loop containing nucleotide triphosphate hydrolases"/>
    <property type="match status" value="1"/>
</dbReference>
<dbReference type="Pfam" id="PF06418">
    <property type="entry name" value="CTP_synth_N"/>
    <property type="match status" value="1"/>
</dbReference>
<evidence type="ECO:0000256" key="5">
    <source>
        <dbReference type="ARBA" id="ARBA00022741"/>
    </source>
</evidence>
<dbReference type="GO" id="GO:0042802">
    <property type="term" value="F:identical protein binding"/>
    <property type="evidence" value="ECO:0007669"/>
    <property type="project" value="TreeGrafter"/>
</dbReference>
<protein>
    <recommendedName>
        <fullName evidence="12">CTP synthase</fullName>
        <ecNumber evidence="12">6.3.4.2</ecNumber>
    </recommendedName>
    <alternativeName>
        <fullName evidence="12">Cytidine 5'-triphosphate synthase</fullName>
    </alternativeName>
    <alternativeName>
        <fullName evidence="12">Cytidine triphosphate synthetase</fullName>
        <shortName evidence="12">CTP synthetase</shortName>
        <shortName evidence="12">CTPS</shortName>
    </alternativeName>
    <alternativeName>
        <fullName evidence="12">UTP--ammonia ligase</fullName>
    </alternativeName>
</protein>
<keyword evidence="6 12" id="KW-0067">ATP-binding</keyword>
<keyword evidence="3 12" id="KW-0436">Ligase</keyword>
<dbReference type="NCBIfam" id="TIGR00337">
    <property type="entry name" value="PyrG"/>
    <property type="match status" value="1"/>
</dbReference>
<dbReference type="PROSITE" id="PS51273">
    <property type="entry name" value="GATASE_TYPE_1"/>
    <property type="match status" value="1"/>
</dbReference>
<gene>
    <name evidence="12" type="primary">pyrG</name>
    <name evidence="15" type="ORF">G3I74_04175</name>
</gene>
<feature type="binding site" evidence="12">
    <location>
        <begin position="14"/>
        <end position="19"/>
    </location>
    <ligand>
        <name>ATP</name>
        <dbReference type="ChEBI" id="CHEBI:30616"/>
    </ligand>
</feature>
<evidence type="ECO:0000256" key="12">
    <source>
        <dbReference type="HAMAP-Rule" id="MF_01227"/>
    </source>
</evidence>
<dbReference type="GO" id="GO:0044210">
    <property type="term" value="P:'de novo' CTP biosynthetic process"/>
    <property type="evidence" value="ECO:0007669"/>
    <property type="project" value="UniProtKB-UniRule"/>
</dbReference>
<dbReference type="InterPro" id="IPR027417">
    <property type="entry name" value="P-loop_NTPase"/>
</dbReference>
<dbReference type="PANTHER" id="PTHR11550:SF0">
    <property type="entry name" value="CTP SYNTHASE-RELATED"/>
    <property type="match status" value="1"/>
</dbReference>
<dbReference type="Proteomes" id="UP000484885">
    <property type="component" value="Unassembled WGS sequence"/>
</dbReference>
<keyword evidence="8 12" id="KW-0315">Glutamine amidotransferase</keyword>
<evidence type="ECO:0000259" key="14">
    <source>
        <dbReference type="Pfam" id="PF06418"/>
    </source>
</evidence>
<comment type="catalytic activity">
    <reaction evidence="12">
        <text>L-glutamine + H2O = L-glutamate + NH4(+)</text>
        <dbReference type="Rhea" id="RHEA:15889"/>
        <dbReference type="ChEBI" id="CHEBI:15377"/>
        <dbReference type="ChEBI" id="CHEBI:28938"/>
        <dbReference type="ChEBI" id="CHEBI:29985"/>
        <dbReference type="ChEBI" id="CHEBI:58359"/>
    </reaction>
</comment>
<feature type="binding site" evidence="12">
    <location>
        <begin position="185"/>
        <end position="190"/>
    </location>
    <ligand>
        <name>CTP</name>
        <dbReference type="ChEBI" id="CHEBI:37563"/>
        <note>allosteric inhibitor</note>
    </ligand>
</feature>
<dbReference type="RefSeq" id="WP_164210334.1">
    <property type="nucleotide sequence ID" value="NZ_JAAGSC010000034.1"/>
</dbReference>
<reference evidence="15 16" key="1">
    <citation type="submission" date="2020-02" db="EMBL/GenBank/DDBJ databases">
        <authorList>
            <person name="Zhang X.-Y."/>
        </authorList>
    </citation>
    <scope>NUCLEOTIDE SEQUENCE [LARGE SCALE GENOMIC DNA]</scope>
    <source>
        <strain evidence="15 16">C33</strain>
    </source>
</reference>
<feature type="binding site" evidence="12">
    <location>
        <begin position="185"/>
        <end position="190"/>
    </location>
    <ligand>
        <name>UTP</name>
        <dbReference type="ChEBI" id="CHEBI:46398"/>
    </ligand>
</feature>
<comment type="activity regulation">
    <text evidence="12">Allosterically activated by GTP, when glutamine is the substrate; GTP has no effect on the reaction when ammonia is the substrate. The allosteric effector GTP functions by stabilizing the protein conformation that binds the tetrahedral intermediate(s) formed during glutamine hydrolysis. Inhibited by the product CTP, via allosteric rather than competitive inhibition.</text>
</comment>
<dbReference type="CDD" id="cd01746">
    <property type="entry name" value="GATase1_CTP_Synthase"/>
    <property type="match status" value="1"/>
</dbReference>
<feature type="binding site" evidence="12">
    <location>
        <position position="350"/>
    </location>
    <ligand>
        <name>L-glutamine</name>
        <dbReference type="ChEBI" id="CHEBI:58359"/>
    </ligand>
</feature>
<comment type="function">
    <text evidence="11 12">Catalyzes the ATP-dependent amination of UTP to CTP with either L-glutamine or ammonia as the source of nitrogen. Regulates intracellular CTP levels through interactions with the four ribonucleotide triphosphates.</text>
</comment>
<feature type="domain" description="CTP synthase N-terminal" evidence="14">
    <location>
        <begin position="5"/>
        <end position="263"/>
    </location>
</feature>
<evidence type="ECO:0000256" key="3">
    <source>
        <dbReference type="ARBA" id="ARBA00022598"/>
    </source>
</evidence>
<evidence type="ECO:0000256" key="8">
    <source>
        <dbReference type="ARBA" id="ARBA00022962"/>
    </source>
</evidence>
<feature type="region of interest" description="Amidoligase domain" evidence="12">
    <location>
        <begin position="1"/>
        <end position="264"/>
    </location>
</feature>
<evidence type="ECO:0000256" key="4">
    <source>
        <dbReference type="ARBA" id="ARBA00022723"/>
    </source>
</evidence>
<dbReference type="GO" id="GO:0003883">
    <property type="term" value="F:CTP synthase activity"/>
    <property type="evidence" value="ECO:0007669"/>
    <property type="project" value="UniProtKB-UniRule"/>
</dbReference>
<feature type="binding site" evidence="12">
    <location>
        <position position="71"/>
    </location>
    <ligand>
        <name>Mg(2+)</name>
        <dbReference type="ChEBI" id="CHEBI:18420"/>
    </ligand>
</feature>
<keyword evidence="5 12" id="KW-0547">Nucleotide-binding</keyword>
<dbReference type="InterPro" id="IPR017456">
    <property type="entry name" value="CTP_synthase_N"/>
</dbReference>
<comment type="catalytic activity">
    <reaction evidence="10 12">
        <text>UTP + L-glutamine + ATP + H2O = CTP + L-glutamate + ADP + phosphate + 2 H(+)</text>
        <dbReference type="Rhea" id="RHEA:26426"/>
        <dbReference type="ChEBI" id="CHEBI:15377"/>
        <dbReference type="ChEBI" id="CHEBI:15378"/>
        <dbReference type="ChEBI" id="CHEBI:29985"/>
        <dbReference type="ChEBI" id="CHEBI:30616"/>
        <dbReference type="ChEBI" id="CHEBI:37563"/>
        <dbReference type="ChEBI" id="CHEBI:43474"/>
        <dbReference type="ChEBI" id="CHEBI:46398"/>
        <dbReference type="ChEBI" id="CHEBI:58359"/>
        <dbReference type="ChEBI" id="CHEBI:456216"/>
        <dbReference type="EC" id="6.3.4.2"/>
    </reaction>
</comment>
<feature type="binding site" evidence="12">
    <location>
        <position position="239"/>
    </location>
    <ligand>
        <name>ATP</name>
        <dbReference type="ChEBI" id="CHEBI:30616"/>
    </ligand>
</feature>
<comment type="caution">
    <text evidence="12">Lacks conserved residue(s) required for the propagation of feature annotation.</text>
</comment>
<comment type="subunit">
    <text evidence="12">Homotetramer.</text>
</comment>
<feature type="binding site" evidence="12">
    <location>
        <begin position="378"/>
        <end position="381"/>
    </location>
    <ligand>
        <name>L-glutamine</name>
        <dbReference type="ChEBI" id="CHEBI:58359"/>
    </ligand>
</feature>
<feature type="active site" evidence="12">
    <location>
        <position position="513"/>
    </location>
</feature>
<organism evidence="15 16">
    <name type="scientific">Wenzhouxiangella limi</name>
    <dbReference type="NCBI Taxonomy" id="2707351"/>
    <lineage>
        <taxon>Bacteria</taxon>
        <taxon>Pseudomonadati</taxon>
        <taxon>Pseudomonadota</taxon>
        <taxon>Gammaproteobacteria</taxon>
        <taxon>Chromatiales</taxon>
        <taxon>Wenzhouxiangellaceae</taxon>
        <taxon>Wenzhouxiangella</taxon>
    </lineage>
</organism>
<feature type="active site" evidence="12">
    <location>
        <position position="515"/>
    </location>
</feature>
<proteinExistence type="inferred from homology"/>
<sequence>MTSLIFVTGGVVSSLGKGIAAASLGSILEARGLRVTLLKLDPYINVDPGTMSPFQHGEVFVTEDGAETDLDLGHYERFVRTRMTQRNNFTTGRIYANVIARERRGDYLGSTVQVIPHITDEIKDSVNQAVEGYDVALVEIGGTVGDIESLPFLEAIRQLGSEYGRQAMFMHLTLVPYLKAANEIKTKPTQHSVKELRSIGIQPDVLLCRCERMISDGERKKIALFTNVPAEAVISAVDVDNIYKIPLFYHRQGLDRIVLDRLGIKASPPDLSDWEDVVERRARPEHEVTIAMVGKYVEHADAYKSLNEALLAGGLADRVTVRIKPVESEEIEASGVDMLADVDAVLVPGGFGERGFEGKIAAIRHARENGIPYLGICLGLQTAVVEFARNVCGLDQANSTEIRLDAPDPVIGLITEWMDEKGQRELRDEQSDLGGTMRLGAQRCCLVSDTLARKLYGKDEVLERHRHRYEFNNRYRDILTEHGMKLSGFSVDGTLVEMVELPDHPWFLGCQFHPEFTSTPREGHPLFTGFIRAALARRQARQESVT</sequence>
<comment type="miscellaneous">
    <text evidence="12">CTPSs have evolved a hybrid strategy for distinguishing between UTP and CTP. The overlapping regions of the product feedback inhibitory and substrate sites recognize a common feature in both compounds, the triphosphate moiety. To differentiate isosteric substrate and product pyrimidine rings, an additional pocket far from the expected kinase/ligase catalytic site, specifically recognizes the cytosine and ribose portions of the product inhibitor.</text>
</comment>
<dbReference type="Gene3D" id="3.40.50.880">
    <property type="match status" value="1"/>
</dbReference>
<evidence type="ECO:0000259" key="13">
    <source>
        <dbReference type="Pfam" id="PF00117"/>
    </source>
</evidence>
<dbReference type="FunFam" id="3.40.50.300:FF:000009">
    <property type="entry name" value="CTP synthase"/>
    <property type="match status" value="1"/>
</dbReference>
<dbReference type="GO" id="GO:0046872">
    <property type="term" value="F:metal ion binding"/>
    <property type="evidence" value="ECO:0007669"/>
    <property type="project" value="UniProtKB-KW"/>
</dbReference>
<comment type="caution">
    <text evidence="15">The sequence shown here is derived from an EMBL/GenBank/DDBJ whole genome shotgun (WGS) entry which is preliminary data.</text>
</comment>
<dbReference type="HAMAP" id="MF_01227">
    <property type="entry name" value="PyrG"/>
    <property type="match status" value="1"/>
</dbReference>
<evidence type="ECO:0000256" key="7">
    <source>
        <dbReference type="ARBA" id="ARBA00022842"/>
    </source>
</evidence>
<dbReference type="InterPro" id="IPR004468">
    <property type="entry name" value="CTP_synthase"/>
</dbReference>
<dbReference type="GO" id="GO:0019856">
    <property type="term" value="P:pyrimidine nucleobase biosynthetic process"/>
    <property type="evidence" value="ECO:0007669"/>
    <property type="project" value="TreeGrafter"/>
</dbReference>
<dbReference type="UniPathway" id="UPA00159">
    <property type="reaction ID" value="UER00277"/>
</dbReference>